<dbReference type="Gene3D" id="1.20.1110.10">
    <property type="entry name" value="Calcium-transporting ATPase, transmembrane domain"/>
    <property type="match status" value="2"/>
</dbReference>
<evidence type="ECO:0000256" key="3">
    <source>
        <dbReference type="ARBA" id="ARBA00049360"/>
    </source>
</evidence>
<dbReference type="Proteomes" id="UP000572635">
    <property type="component" value="Unassembled WGS sequence"/>
</dbReference>
<dbReference type="PRINTS" id="PR00120">
    <property type="entry name" value="HATPASE"/>
</dbReference>
<dbReference type="AlphaFoldDB" id="A0A7W8QIA1"/>
<feature type="transmembrane region" description="Helical" evidence="4">
    <location>
        <begin position="251"/>
        <end position="272"/>
    </location>
</feature>
<evidence type="ECO:0000256" key="2">
    <source>
        <dbReference type="ARBA" id="ARBA00022475"/>
    </source>
</evidence>
<keyword evidence="7" id="KW-1185">Reference proteome</keyword>
<dbReference type="GO" id="GO:0019829">
    <property type="term" value="F:ATPase-coupled monoatomic cation transmembrane transporter activity"/>
    <property type="evidence" value="ECO:0007669"/>
    <property type="project" value="TreeGrafter"/>
</dbReference>
<organism evidence="6 7">
    <name type="scientific">Nocardiopsis composta</name>
    <dbReference type="NCBI Taxonomy" id="157465"/>
    <lineage>
        <taxon>Bacteria</taxon>
        <taxon>Bacillati</taxon>
        <taxon>Actinomycetota</taxon>
        <taxon>Actinomycetes</taxon>
        <taxon>Streptosporangiales</taxon>
        <taxon>Nocardiopsidaceae</taxon>
        <taxon>Nocardiopsis</taxon>
    </lineage>
</organism>
<keyword evidence="4" id="KW-0472">Membrane</keyword>
<dbReference type="GO" id="GO:0005886">
    <property type="term" value="C:plasma membrane"/>
    <property type="evidence" value="ECO:0007669"/>
    <property type="project" value="UniProtKB-SubCell"/>
</dbReference>
<keyword evidence="4" id="KW-1133">Transmembrane helix</keyword>
<dbReference type="NCBIfam" id="TIGR01494">
    <property type="entry name" value="ATPase_P-type"/>
    <property type="match status" value="1"/>
</dbReference>
<dbReference type="PRINTS" id="PR00119">
    <property type="entry name" value="CATATPASE"/>
</dbReference>
<dbReference type="RefSeq" id="WP_184389335.1">
    <property type="nucleotide sequence ID" value="NZ_JACHDB010000001.1"/>
</dbReference>
<dbReference type="GO" id="GO:0005524">
    <property type="term" value="F:ATP binding"/>
    <property type="evidence" value="ECO:0007669"/>
    <property type="project" value="InterPro"/>
</dbReference>
<dbReference type="InterPro" id="IPR036412">
    <property type="entry name" value="HAD-like_sf"/>
</dbReference>
<feature type="domain" description="Cation-transporting P-type ATPase C-terminal" evidence="5">
    <location>
        <begin position="137"/>
        <end position="308"/>
    </location>
</feature>
<sequence>MVVVTGAELDAMDDAEFAAAADQAQVFARTSPEHKLRIVQALQAAEHVVAMTGDGVNDAPALKQADVGVAMGRRGTEAAKEAAEIVLLDDDFASIVAAVHEGRVVHDNIRKVIAWTLPTNGGLVLVAAAAIAAGLTMPMSPLQILWINLVTAGSLGLALAFEPAEDGVMDRPPRPAEKGLLSPFTLWRLGAVSVLFLAGAVAVLAYASGRGYGIETARTMAVNAIVVMQIFYLFNVRYLHTASMNWRAVRGTPALLAALAAVAAAQFAFTYLPFMQEVFGSAPVPFWDGVGIVCVGLLLLLLLEAEKAVLRRMGRFEELRV</sequence>
<feature type="transmembrane region" description="Helical" evidence="4">
    <location>
        <begin position="284"/>
        <end position="303"/>
    </location>
</feature>
<protein>
    <submittedName>
        <fullName evidence="6">Magnesium-transporting ATPase (P-type)</fullName>
    </submittedName>
</protein>
<feature type="transmembrane region" description="Helical" evidence="4">
    <location>
        <begin position="220"/>
        <end position="239"/>
    </location>
</feature>
<reference evidence="6 7" key="1">
    <citation type="submission" date="2020-08" db="EMBL/GenBank/DDBJ databases">
        <title>Sequencing the genomes of 1000 actinobacteria strains.</title>
        <authorList>
            <person name="Klenk H.-P."/>
        </authorList>
    </citation>
    <scope>NUCLEOTIDE SEQUENCE [LARGE SCALE GENOMIC DNA]</scope>
    <source>
        <strain evidence="6 7">DSM 44551</strain>
    </source>
</reference>
<proteinExistence type="predicted"/>
<comment type="caution">
    <text evidence="6">The sequence shown here is derived from an EMBL/GenBank/DDBJ whole genome shotgun (WGS) entry which is preliminary data.</text>
</comment>
<name>A0A7W8QIA1_9ACTN</name>
<dbReference type="Pfam" id="PF00689">
    <property type="entry name" value="Cation_ATPase_C"/>
    <property type="match status" value="1"/>
</dbReference>
<evidence type="ECO:0000313" key="6">
    <source>
        <dbReference type="EMBL" id="MBB5430978.1"/>
    </source>
</evidence>
<keyword evidence="4" id="KW-0812">Transmembrane</keyword>
<dbReference type="GO" id="GO:1902600">
    <property type="term" value="P:proton transmembrane transport"/>
    <property type="evidence" value="ECO:0007669"/>
    <property type="project" value="TreeGrafter"/>
</dbReference>
<evidence type="ECO:0000259" key="5">
    <source>
        <dbReference type="Pfam" id="PF00689"/>
    </source>
</evidence>
<dbReference type="SUPFAM" id="SSF56784">
    <property type="entry name" value="HAD-like"/>
    <property type="match status" value="1"/>
</dbReference>
<evidence type="ECO:0000256" key="1">
    <source>
        <dbReference type="ARBA" id="ARBA00004651"/>
    </source>
</evidence>
<feature type="transmembrane region" description="Helical" evidence="4">
    <location>
        <begin position="144"/>
        <end position="164"/>
    </location>
</feature>
<dbReference type="GO" id="GO:0016887">
    <property type="term" value="F:ATP hydrolysis activity"/>
    <property type="evidence" value="ECO:0007669"/>
    <property type="project" value="InterPro"/>
</dbReference>
<dbReference type="PANTHER" id="PTHR43294">
    <property type="entry name" value="SODIUM/POTASSIUM-TRANSPORTING ATPASE SUBUNIT ALPHA"/>
    <property type="match status" value="1"/>
</dbReference>
<comment type="catalytic activity">
    <reaction evidence="3">
        <text>ATP + H2O = ADP + phosphate + H(+)</text>
        <dbReference type="Rhea" id="RHEA:13065"/>
        <dbReference type="ChEBI" id="CHEBI:15377"/>
        <dbReference type="ChEBI" id="CHEBI:15378"/>
        <dbReference type="ChEBI" id="CHEBI:30616"/>
        <dbReference type="ChEBI" id="CHEBI:43474"/>
        <dbReference type="ChEBI" id="CHEBI:456216"/>
    </reaction>
</comment>
<dbReference type="PANTHER" id="PTHR43294:SF21">
    <property type="entry name" value="CATION TRANSPORTING ATPASE"/>
    <property type="match status" value="1"/>
</dbReference>
<dbReference type="SUPFAM" id="SSF81665">
    <property type="entry name" value="Calcium ATPase, transmembrane domain M"/>
    <property type="match status" value="1"/>
</dbReference>
<dbReference type="Pfam" id="PF00702">
    <property type="entry name" value="Hydrolase"/>
    <property type="match status" value="1"/>
</dbReference>
<accession>A0A7W8QIA1</accession>
<comment type="subcellular location">
    <subcellularLocation>
        <location evidence="1">Cell membrane</location>
        <topology evidence="1">Multi-pass membrane protein</topology>
    </subcellularLocation>
</comment>
<gene>
    <name evidence="6" type="ORF">HDA36_001062</name>
</gene>
<feature type="transmembrane region" description="Helical" evidence="4">
    <location>
        <begin position="185"/>
        <end position="208"/>
    </location>
</feature>
<dbReference type="EMBL" id="JACHDB010000001">
    <property type="protein sequence ID" value="MBB5430978.1"/>
    <property type="molecule type" value="Genomic_DNA"/>
</dbReference>
<feature type="transmembrane region" description="Helical" evidence="4">
    <location>
        <begin position="112"/>
        <end position="132"/>
    </location>
</feature>
<keyword evidence="2" id="KW-1003">Cell membrane</keyword>
<dbReference type="InterPro" id="IPR006068">
    <property type="entry name" value="ATPase_P-typ_cation-transptr_C"/>
</dbReference>
<evidence type="ECO:0000256" key="4">
    <source>
        <dbReference type="SAM" id="Phobius"/>
    </source>
</evidence>
<evidence type="ECO:0000313" key="7">
    <source>
        <dbReference type="Proteomes" id="UP000572635"/>
    </source>
</evidence>
<dbReference type="InterPro" id="IPR001757">
    <property type="entry name" value="P_typ_ATPase"/>
</dbReference>
<dbReference type="InterPro" id="IPR050510">
    <property type="entry name" value="Cation_transp_ATPase_P-type"/>
</dbReference>
<dbReference type="InterPro" id="IPR023298">
    <property type="entry name" value="ATPase_P-typ_TM_dom_sf"/>
</dbReference>